<dbReference type="Gene3D" id="3.40.50.300">
    <property type="entry name" value="P-loop containing nucleotide triphosphate hydrolases"/>
    <property type="match status" value="1"/>
</dbReference>
<evidence type="ECO:0000259" key="6">
    <source>
        <dbReference type="PROSITE" id="PS51462"/>
    </source>
</evidence>
<sequence length="345" mass="38146">MIVWLNGAHGAGKSTAGWELAGLLPDGILFEPERIGDLLRATLPRKLLEEVTHYQELPSWRWLVVETAAALYRETKGTIVVPMTVLRQDHRDELFGGLASRGLTVRHFLLHTEETILRERILRRQDFPADPAGNGRVRSWYLAQLPHYRKALDWLGEDAHTLDISALPPRPAAERTARAIGAGAGRCEIVRSPRPTGATVAAGMLLFDDSDRILLVDPTYKPGWEFPGGVVEPGEAPARAAVREVAEELGLRLPDGPPLLVVDWEPPCPPAFGGLRMLFDGGLLADERQAEVLLPGAELRGWRFVTEDEARELLSPGRFNRLHWALRARRLGRALNLEAGTPVGL</sequence>
<dbReference type="PRINTS" id="PR00502">
    <property type="entry name" value="NUDIXFAMILY"/>
</dbReference>
<dbReference type="InterPro" id="IPR020084">
    <property type="entry name" value="NUDIX_hydrolase_CS"/>
</dbReference>
<evidence type="ECO:0000256" key="2">
    <source>
        <dbReference type="ARBA" id="ARBA00005582"/>
    </source>
</evidence>
<dbReference type="SUPFAM" id="SSF55811">
    <property type="entry name" value="Nudix"/>
    <property type="match status" value="1"/>
</dbReference>
<dbReference type="InterPro" id="IPR027417">
    <property type="entry name" value="P-loop_NTPase"/>
</dbReference>
<evidence type="ECO:0000313" key="7">
    <source>
        <dbReference type="EMBL" id="SFD07630.1"/>
    </source>
</evidence>
<gene>
    <name evidence="7" type="ORF">SAMN05421773_109110</name>
</gene>
<dbReference type="Pfam" id="PF13671">
    <property type="entry name" value="AAA_33"/>
    <property type="match status" value="1"/>
</dbReference>
<dbReference type="PROSITE" id="PS00893">
    <property type="entry name" value="NUDIX_BOX"/>
    <property type="match status" value="1"/>
</dbReference>
<dbReference type="Proteomes" id="UP000199207">
    <property type="component" value="Unassembled WGS sequence"/>
</dbReference>
<dbReference type="InterPro" id="IPR020476">
    <property type="entry name" value="Nudix_hydrolase"/>
</dbReference>
<dbReference type="SUPFAM" id="SSF52540">
    <property type="entry name" value="P-loop containing nucleoside triphosphate hydrolases"/>
    <property type="match status" value="1"/>
</dbReference>
<dbReference type="Gene3D" id="3.90.79.10">
    <property type="entry name" value="Nucleoside Triphosphate Pyrophosphohydrolase"/>
    <property type="match status" value="1"/>
</dbReference>
<dbReference type="EMBL" id="FOLM01000009">
    <property type="protein sequence ID" value="SFD07630.1"/>
    <property type="molecule type" value="Genomic_DNA"/>
</dbReference>
<reference evidence="7 8" key="1">
    <citation type="submission" date="2016-10" db="EMBL/GenBank/DDBJ databases">
        <authorList>
            <person name="de Groot N.N."/>
        </authorList>
    </citation>
    <scope>NUCLEOTIDE SEQUENCE [LARGE SCALE GENOMIC DNA]</scope>
    <source>
        <strain evidence="7 8">CGMCC 4.5739</strain>
    </source>
</reference>
<dbReference type="PROSITE" id="PS51462">
    <property type="entry name" value="NUDIX"/>
    <property type="match status" value="1"/>
</dbReference>
<keyword evidence="8" id="KW-1185">Reference proteome</keyword>
<dbReference type="PANTHER" id="PTHR43046">
    <property type="entry name" value="GDP-MANNOSE MANNOSYL HYDROLASE"/>
    <property type="match status" value="1"/>
</dbReference>
<evidence type="ECO:0000256" key="4">
    <source>
        <dbReference type="ARBA" id="ARBA00022842"/>
    </source>
</evidence>
<dbReference type="GO" id="GO:0016787">
    <property type="term" value="F:hydrolase activity"/>
    <property type="evidence" value="ECO:0007669"/>
    <property type="project" value="UniProtKB-KW"/>
</dbReference>
<comment type="similarity">
    <text evidence="2 5">Belongs to the Nudix hydrolase family.</text>
</comment>
<dbReference type="Pfam" id="PF00293">
    <property type="entry name" value="NUDIX"/>
    <property type="match status" value="1"/>
</dbReference>
<dbReference type="STRING" id="910347.SAMN05421773_109110"/>
<comment type="cofactor">
    <cofactor evidence="1">
        <name>Mg(2+)</name>
        <dbReference type="ChEBI" id="CHEBI:18420"/>
    </cofactor>
</comment>
<keyword evidence="4" id="KW-0460">Magnesium</keyword>
<evidence type="ECO:0000313" key="8">
    <source>
        <dbReference type="Proteomes" id="UP000199207"/>
    </source>
</evidence>
<name>A0A1I1PNR7_9ACTN</name>
<evidence type="ECO:0000256" key="1">
    <source>
        <dbReference type="ARBA" id="ARBA00001946"/>
    </source>
</evidence>
<keyword evidence="3 5" id="KW-0378">Hydrolase</keyword>
<evidence type="ECO:0000256" key="3">
    <source>
        <dbReference type="ARBA" id="ARBA00022801"/>
    </source>
</evidence>
<dbReference type="AlphaFoldDB" id="A0A1I1PNR7"/>
<organism evidence="7 8">
    <name type="scientific">Streptomyces aidingensis</name>
    <dbReference type="NCBI Taxonomy" id="910347"/>
    <lineage>
        <taxon>Bacteria</taxon>
        <taxon>Bacillati</taxon>
        <taxon>Actinomycetota</taxon>
        <taxon>Actinomycetes</taxon>
        <taxon>Kitasatosporales</taxon>
        <taxon>Streptomycetaceae</taxon>
        <taxon>Streptomyces</taxon>
    </lineage>
</organism>
<dbReference type="OrthoDB" id="9799092at2"/>
<dbReference type="InterPro" id="IPR000086">
    <property type="entry name" value="NUDIX_hydrolase_dom"/>
</dbReference>
<accession>A0A1I1PNR7</accession>
<feature type="domain" description="Nudix hydrolase" evidence="6">
    <location>
        <begin position="197"/>
        <end position="327"/>
    </location>
</feature>
<evidence type="ECO:0000256" key="5">
    <source>
        <dbReference type="RuleBase" id="RU003476"/>
    </source>
</evidence>
<dbReference type="PANTHER" id="PTHR43046:SF12">
    <property type="entry name" value="GDP-MANNOSE MANNOSYL HYDROLASE"/>
    <property type="match status" value="1"/>
</dbReference>
<dbReference type="InterPro" id="IPR015797">
    <property type="entry name" value="NUDIX_hydrolase-like_dom_sf"/>
</dbReference>
<dbReference type="CDD" id="cd18876">
    <property type="entry name" value="NUDIX_Hydrolase"/>
    <property type="match status" value="1"/>
</dbReference>
<proteinExistence type="inferred from homology"/>
<protein>
    <submittedName>
        <fullName evidence="7">ADP-ribose pyrophosphatase YjhB, NUDIX family</fullName>
    </submittedName>
</protein>
<dbReference type="RefSeq" id="WP_093839740.1">
    <property type="nucleotide sequence ID" value="NZ_FOLM01000009.1"/>
</dbReference>